<dbReference type="STRING" id="294747.C5MBJ5"/>
<dbReference type="Pfam" id="PF13380">
    <property type="entry name" value="CoA_binding_2"/>
    <property type="match status" value="1"/>
</dbReference>
<feature type="domain" description="CoA-binding" evidence="1">
    <location>
        <begin position="15"/>
        <end position="153"/>
    </location>
</feature>
<dbReference type="SUPFAM" id="SSF51735">
    <property type="entry name" value="NAD(P)-binding Rossmann-fold domains"/>
    <property type="match status" value="1"/>
</dbReference>
<dbReference type="PANTHER" id="PTHR33303">
    <property type="entry name" value="CYTOPLASMIC PROTEIN-RELATED"/>
    <property type="match status" value="1"/>
</dbReference>
<gene>
    <name evidence="2" type="ORF">CTRG_03437</name>
</gene>
<dbReference type="VEuPathDB" id="FungiDB:CTRG_03437"/>
<dbReference type="GeneID" id="8302032"/>
<proteinExistence type="predicted"/>
<dbReference type="AlphaFoldDB" id="C5MBJ5"/>
<name>C5MBJ5_CANTT</name>
<evidence type="ECO:0000259" key="1">
    <source>
        <dbReference type="Pfam" id="PF13380"/>
    </source>
</evidence>
<protein>
    <recommendedName>
        <fullName evidence="1">CoA-binding domain-containing protein</fullName>
    </recommendedName>
</protein>
<dbReference type="PANTHER" id="PTHR33303:SF2">
    <property type="entry name" value="COA-BINDING DOMAIN-CONTAINING PROTEIN"/>
    <property type="match status" value="1"/>
</dbReference>
<dbReference type="Proteomes" id="UP000002037">
    <property type="component" value="Unassembled WGS sequence"/>
</dbReference>
<dbReference type="EMBL" id="GG692398">
    <property type="protein sequence ID" value="EER33012.1"/>
    <property type="molecule type" value="Genomic_DNA"/>
</dbReference>
<dbReference type="OrthoDB" id="5138418at2759"/>
<dbReference type="eggNOG" id="ENOG502S6U8">
    <property type="taxonomic scope" value="Eukaryota"/>
</dbReference>
<dbReference type="Gene3D" id="3.40.50.720">
    <property type="entry name" value="NAD(P)-binding Rossmann-like Domain"/>
    <property type="match status" value="1"/>
</dbReference>
<sequence>MSMKSKIISFFSSSRQYAVAGASNNPSKFGYKILNWYILHDLPVIPINPKEQEILGKEVVSNVTQIINAIENHKDILSYKTSQADGLSISFLTPPAITAKTLEEISKIEGYDKVIKGLWFQPGSYDQTVLELAEKIGEFDKVVHEDECILVRGEEGMISANL</sequence>
<reference evidence="2 3" key="1">
    <citation type="journal article" date="2009" name="Nature">
        <title>Evolution of pathogenicity and sexual reproduction in eight Candida genomes.</title>
        <authorList>
            <person name="Butler G."/>
            <person name="Rasmussen M.D."/>
            <person name="Lin M.F."/>
            <person name="Santos M.A."/>
            <person name="Sakthikumar S."/>
            <person name="Munro C.A."/>
            <person name="Rheinbay E."/>
            <person name="Grabherr M."/>
            <person name="Forche A."/>
            <person name="Reedy J.L."/>
            <person name="Agrafioti I."/>
            <person name="Arnaud M.B."/>
            <person name="Bates S."/>
            <person name="Brown A.J."/>
            <person name="Brunke S."/>
            <person name="Costanzo M.C."/>
            <person name="Fitzpatrick D.A."/>
            <person name="de Groot P.W."/>
            <person name="Harris D."/>
            <person name="Hoyer L.L."/>
            <person name="Hube B."/>
            <person name="Klis F.M."/>
            <person name="Kodira C."/>
            <person name="Lennard N."/>
            <person name="Logue M.E."/>
            <person name="Martin R."/>
            <person name="Neiman A.M."/>
            <person name="Nikolaou E."/>
            <person name="Quail M.A."/>
            <person name="Quinn J."/>
            <person name="Santos M.C."/>
            <person name="Schmitzberger F.F."/>
            <person name="Sherlock G."/>
            <person name="Shah P."/>
            <person name="Silverstein K.A."/>
            <person name="Skrzypek M.S."/>
            <person name="Soll D."/>
            <person name="Staggs R."/>
            <person name="Stansfield I."/>
            <person name="Stumpf M.P."/>
            <person name="Sudbery P.E."/>
            <person name="Srikantha T."/>
            <person name="Zeng Q."/>
            <person name="Berman J."/>
            <person name="Berriman M."/>
            <person name="Heitman J."/>
            <person name="Gow N.A."/>
            <person name="Lorenz M.C."/>
            <person name="Birren B.W."/>
            <person name="Kellis M."/>
            <person name="Cuomo C.A."/>
        </authorList>
    </citation>
    <scope>NUCLEOTIDE SEQUENCE [LARGE SCALE GENOMIC DNA]</scope>
    <source>
        <strain evidence="3">ATCC MYA-3404 / T1</strain>
    </source>
</reference>
<dbReference type="InterPro" id="IPR003781">
    <property type="entry name" value="CoA-bd"/>
</dbReference>
<dbReference type="HOGENOM" id="CLU_112567_1_1_1"/>
<evidence type="ECO:0000313" key="2">
    <source>
        <dbReference type="EMBL" id="EER33012.1"/>
    </source>
</evidence>
<evidence type="ECO:0000313" key="3">
    <source>
        <dbReference type="Proteomes" id="UP000002037"/>
    </source>
</evidence>
<dbReference type="KEGG" id="ctp:CTRG_03437"/>
<dbReference type="RefSeq" id="XP_002549140.1">
    <property type="nucleotide sequence ID" value="XM_002549094.1"/>
</dbReference>
<organism evidence="2 3">
    <name type="scientific">Candida tropicalis (strain ATCC MYA-3404 / T1)</name>
    <name type="common">Yeast</name>
    <dbReference type="NCBI Taxonomy" id="294747"/>
    <lineage>
        <taxon>Eukaryota</taxon>
        <taxon>Fungi</taxon>
        <taxon>Dikarya</taxon>
        <taxon>Ascomycota</taxon>
        <taxon>Saccharomycotina</taxon>
        <taxon>Pichiomycetes</taxon>
        <taxon>Debaryomycetaceae</taxon>
        <taxon>Candida/Lodderomyces clade</taxon>
        <taxon>Candida</taxon>
    </lineage>
</organism>
<dbReference type="InterPro" id="IPR036291">
    <property type="entry name" value="NAD(P)-bd_dom_sf"/>
</dbReference>
<keyword evidence="3" id="KW-1185">Reference proteome</keyword>
<accession>C5MBJ5</accession>